<evidence type="ECO:0000313" key="2">
    <source>
        <dbReference type="Proteomes" id="UP000827976"/>
    </source>
</evidence>
<dbReference type="Proteomes" id="UP000827976">
    <property type="component" value="Chromosome 2"/>
</dbReference>
<proteinExistence type="predicted"/>
<name>A0ACB7WPJ1_DIOAL</name>
<organism evidence="1 2">
    <name type="scientific">Dioscorea alata</name>
    <name type="common">Purple yam</name>
    <dbReference type="NCBI Taxonomy" id="55571"/>
    <lineage>
        <taxon>Eukaryota</taxon>
        <taxon>Viridiplantae</taxon>
        <taxon>Streptophyta</taxon>
        <taxon>Embryophyta</taxon>
        <taxon>Tracheophyta</taxon>
        <taxon>Spermatophyta</taxon>
        <taxon>Magnoliopsida</taxon>
        <taxon>Liliopsida</taxon>
        <taxon>Dioscoreales</taxon>
        <taxon>Dioscoreaceae</taxon>
        <taxon>Dioscorea</taxon>
    </lineage>
</organism>
<accession>A0ACB7WPJ1</accession>
<sequence length="219" mass="24202">MDHHHSQNMIPFDFTPPPKPSNNHHSMLQQCLTNTTSIDIINEKPKPRRKPNPNSPILSGNTATPPCTECGKHFTSWKALFGHMRCHPERPYRGINPPPGLCKPLSLVPSNSSFTADEFDVAKSLIMLSNGPPCSSRFACMSCMKGRRKGKKSLWKEMVGLSSSHKRGHFWDLNLPPPLDDGTLGLVFEGPSSSSSSFYYHPSNLNPTANLGLDLKLGI</sequence>
<evidence type="ECO:0000313" key="1">
    <source>
        <dbReference type="EMBL" id="KAH7690252.1"/>
    </source>
</evidence>
<dbReference type="EMBL" id="CM037012">
    <property type="protein sequence ID" value="KAH7690252.1"/>
    <property type="molecule type" value="Genomic_DNA"/>
</dbReference>
<reference evidence="2" key="1">
    <citation type="journal article" date="2022" name="Nat. Commun.">
        <title>Chromosome evolution and the genetic basis of agronomically important traits in greater yam.</title>
        <authorList>
            <person name="Bredeson J.V."/>
            <person name="Lyons J.B."/>
            <person name="Oniyinde I.O."/>
            <person name="Okereke N.R."/>
            <person name="Kolade O."/>
            <person name="Nnabue I."/>
            <person name="Nwadili C.O."/>
            <person name="Hribova E."/>
            <person name="Parker M."/>
            <person name="Nwogha J."/>
            <person name="Shu S."/>
            <person name="Carlson J."/>
            <person name="Kariba R."/>
            <person name="Muthemba S."/>
            <person name="Knop K."/>
            <person name="Barton G.J."/>
            <person name="Sherwood A.V."/>
            <person name="Lopez-Montes A."/>
            <person name="Asiedu R."/>
            <person name="Jamnadass R."/>
            <person name="Muchugi A."/>
            <person name="Goodstein D."/>
            <person name="Egesi C.N."/>
            <person name="Featherston J."/>
            <person name="Asfaw A."/>
            <person name="Simpson G.G."/>
            <person name="Dolezel J."/>
            <person name="Hendre P.S."/>
            <person name="Van Deynze A."/>
            <person name="Kumar P.L."/>
            <person name="Obidiegwu J.E."/>
            <person name="Bhattacharjee R."/>
            <person name="Rokhsar D.S."/>
        </authorList>
    </citation>
    <scope>NUCLEOTIDE SEQUENCE [LARGE SCALE GENOMIC DNA]</scope>
    <source>
        <strain evidence="2">cv. TDa95/00328</strain>
    </source>
</reference>
<protein>
    <submittedName>
        <fullName evidence="1">Beta-beta-alpha zinc fingers domain-containing protein</fullName>
    </submittedName>
</protein>
<keyword evidence="2" id="KW-1185">Reference proteome</keyword>
<gene>
    <name evidence="1" type="ORF">IHE45_02G035200</name>
</gene>
<comment type="caution">
    <text evidence="1">The sequence shown here is derived from an EMBL/GenBank/DDBJ whole genome shotgun (WGS) entry which is preliminary data.</text>
</comment>